<dbReference type="InterPro" id="IPR006171">
    <property type="entry name" value="TOPRIM_dom"/>
</dbReference>
<evidence type="ECO:0000256" key="4">
    <source>
        <dbReference type="ARBA" id="ARBA00022695"/>
    </source>
</evidence>
<comment type="subunit">
    <text evidence="12">Monomer. Interacts with DnaB.</text>
</comment>
<feature type="zinc finger region" description="CHC2-type" evidence="12 14">
    <location>
        <begin position="40"/>
        <end position="64"/>
    </location>
</feature>
<feature type="domain" description="Toprim" evidence="15">
    <location>
        <begin position="261"/>
        <end position="347"/>
    </location>
</feature>
<keyword evidence="6 12" id="KW-0479">Metal-binding</keyword>
<dbReference type="InterPro" id="IPR050219">
    <property type="entry name" value="DnaG_primase"/>
</dbReference>
<keyword evidence="1 12" id="KW-0240">DNA-directed RNA polymerase</keyword>
<evidence type="ECO:0000313" key="17">
    <source>
        <dbReference type="Proteomes" id="UP001165427"/>
    </source>
</evidence>
<dbReference type="InterPro" id="IPR034151">
    <property type="entry name" value="TOPRIM_DnaG_bac"/>
</dbReference>
<proteinExistence type="inferred from homology"/>
<reference evidence="16" key="1">
    <citation type="submission" date="2022-04" db="EMBL/GenBank/DDBJ databases">
        <title>Desulfatitalea alkaliphila sp. nov., a novel anaerobic sulfate-reducing bacterium isolated from terrestrial mud volcano, Taman Peninsula, Russia.</title>
        <authorList>
            <person name="Khomyakova M.A."/>
            <person name="Merkel A.Y."/>
            <person name="Slobodkin A.I."/>
        </authorList>
    </citation>
    <scope>NUCLEOTIDE SEQUENCE</scope>
    <source>
        <strain evidence="16">M08but</strain>
    </source>
</reference>
<dbReference type="SUPFAM" id="SSF57783">
    <property type="entry name" value="Zinc beta-ribbon"/>
    <property type="match status" value="1"/>
</dbReference>
<comment type="cofactor">
    <cofactor evidence="12 13 14">
        <name>Zn(2+)</name>
        <dbReference type="ChEBI" id="CHEBI:29105"/>
    </cofactor>
    <text evidence="12 13 14">Binds 1 zinc ion per monomer.</text>
</comment>
<dbReference type="CDD" id="cd03364">
    <property type="entry name" value="TOPRIM_DnaG_primases"/>
    <property type="match status" value="1"/>
</dbReference>
<evidence type="ECO:0000256" key="3">
    <source>
        <dbReference type="ARBA" id="ARBA00022679"/>
    </source>
</evidence>
<protein>
    <recommendedName>
        <fullName evidence="12 13">DNA primase</fullName>
        <ecNumber evidence="12">2.7.7.101</ecNumber>
    </recommendedName>
</protein>
<dbReference type="FunFam" id="3.90.580.10:FF:000001">
    <property type="entry name" value="DNA primase"/>
    <property type="match status" value="1"/>
</dbReference>
<dbReference type="PANTHER" id="PTHR30313:SF2">
    <property type="entry name" value="DNA PRIMASE"/>
    <property type="match status" value="1"/>
</dbReference>
<dbReference type="EMBL" id="JALJRB010000007">
    <property type="protein sequence ID" value="MCJ8500602.1"/>
    <property type="molecule type" value="Genomic_DNA"/>
</dbReference>
<dbReference type="Pfam" id="PF01807">
    <property type="entry name" value="Zn_ribbon_DnaG"/>
    <property type="match status" value="1"/>
</dbReference>
<evidence type="ECO:0000256" key="11">
    <source>
        <dbReference type="ARBA" id="ARBA00023163"/>
    </source>
</evidence>
<dbReference type="InterPro" id="IPR013264">
    <property type="entry name" value="DNAG_N"/>
</dbReference>
<dbReference type="Pfam" id="PF10410">
    <property type="entry name" value="DnaB_bind"/>
    <property type="match status" value="1"/>
</dbReference>
<sequence>MAYQIPEETINRIKNAADILEVVGEYVVLKKAGRAYTGLCPFHAEKTPSFTVSPEKQVYYCFGCQAGGSLFSFLMRLEGLSFGDAVRRVAAKYGIEVPVANMSPEQKARLTENERILAVNEAAMRFFQETLADGVEGARAMSYLVGRGMTRNIIQRHQLGYAPNRWDGLSRHLEKQKVPDDLLRKSGLVVPRKDNRGHYDRFRDRVIFPILNLSQQVIGFGGRVMGDGKPKYLNSPETPVYNKRRCLYAMDKANRAARATGKVYVVEGYFDVLAMHLFGIENSVATLGTALTPEHVQLLKGMVGRAGHAILVFDSDQAGLNAAQRSVEVFEAGYLDARILVLPKGHDPDTFLREKGPDVFLKAADNALAMMPFIIEMAIDTHGLSLEGKIKVVDEMQAPLAAIQDSLARSLYVKQLAERLNIDEAAILDKIRRKAAQHAPIGGRSRSAAADKSTGAATAMVDRGRLEMRIIAMMLHCPAMIPEIVGRNVIDDFEDDQCRSLARMVVRQGDRPADRGLDLPASIDDPEMDSLLARLAIEDNRWDRQGCERLLAQFEDRRRRRLRQDLQRRIESAEKNNDMELLAKLLMQKQQQAGRGLTKL</sequence>
<organism evidence="16 17">
    <name type="scientific">Desulfatitalea alkaliphila</name>
    <dbReference type="NCBI Taxonomy" id="2929485"/>
    <lineage>
        <taxon>Bacteria</taxon>
        <taxon>Pseudomonadati</taxon>
        <taxon>Thermodesulfobacteriota</taxon>
        <taxon>Desulfobacteria</taxon>
        <taxon>Desulfobacterales</taxon>
        <taxon>Desulfosarcinaceae</taxon>
        <taxon>Desulfatitalea</taxon>
    </lineage>
</organism>
<dbReference type="Gene3D" id="3.40.1360.10">
    <property type="match status" value="1"/>
</dbReference>
<evidence type="ECO:0000256" key="5">
    <source>
        <dbReference type="ARBA" id="ARBA00022705"/>
    </source>
</evidence>
<evidence type="ECO:0000256" key="13">
    <source>
        <dbReference type="PIRNR" id="PIRNR002811"/>
    </source>
</evidence>
<dbReference type="SUPFAM" id="SSF56731">
    <property type="entry name" value="DNA primase core"/>
    <property type="match status" value="1"/>
</dbReference>
<dbReference type="HAMAP" id="MF_00974">
    <property type="entry name" value="DNA_primase_DnaG"/>
    <property type="match status" value="1"/>
</dbReference>
<keyword evidence="9" id="KW-0460">Magnesium</keyword>
<evidence type="ECO:0000313" key="16">
    <source>
        <dbReference type="EMBL" id="MCJ8500602.1"/>
    </source>
</evidence>
<dbReference type="RefSeq" id="WP_246905460.1">
    <property type="nucleotide sequence ID" value="NZ_JALJRB010000007.1"/>
</dbReference>
<dbReference type="GO" id="GO:0008270">
    <property type="term" value="F:zinc ion binding"/>
    <property type="evidence" value="ECO:0007669"/>
    <property type="project" value="UniProtKB-UniRule"/>
</dbReference>
<dbReference type="GO" id="GO:0000428">
    <property type="term" value="C:DNA-directed RNA polymerase complex"/>
    <property type="evidence" value="ECO:0007669"/>
    <property type="project" value="UniProtKB-KW"/>
</dbReference>
<dbReference type="Gene3D" id="1.10.860.10">
    <property type="entry name" value="DNAb Helicase, Chain A"/>
    <property type="match status" value="1"/>
</dbReference>
<evidence type="ECO:0000256" key="2">
    <source>
        <dbReference type="ARBA" id="ARBA00022515"/>
    </source>
</evidence>
<dbReference type="SMART" id="SM00493">
    <property type="entry name" value="TOPRIM"/>
    <property type="match status" value="1"/>
</dbReference>
<keyword evidence="11 12" id="KW-0804">Transcription</keyword>
<keyword evidence="2 12" id="KW-0639">Primosome</keyword>
<evidence type="ECO:0000256" key="10">
    <source>
        <dbReference type="ARBA" id="ARBA00023125"/>
    </source>
</evidence>
<dbReference type="AlphaFoldDB" id="A0AA41R1V4"/>
<dbReference type="SMART" id="SM00400">
    <property type="entry name" value="ZnF_CHCC"/>
    <property type="match status" value="1"/>
</dbReference>
<keyword evidence="17" id="KW-1185">Reference proteome</keyword>
<comment type="caution">
    <text evidence="16">The sequence shown here is derived from an EMBL/GenBank/DDBJ whole genome shotgun (WGS) entry which is preliminary data.</text>
</comment>
<keyword evidence="3 12" id="KW-0808">Transferase</keyword>
<gene>
    <name evidence="12 16" type="primary">dnaG</name>
    <name evidence="16" type="ORF">MRX98_08470</name>
</gene>
<evidence type="ECO:0000256" key="8">
    <source>
        <dbReference type="ARBA" id="ARBA00022833"/>
    </source>
</evidence>
<dbReference type="GO" id="GO:1990077">
    <property type="term" value="C:primosome complex"/>
    <property type="evidence" value="ECO:0007669"/>
    <property type="project" value="UniProtKB-KW"/>
</dbReference>
<keyword evidence="7 12" id="KW-0863">Zinc-finger</keyword>
<comment type="function">
    <text evidence="12 13">RNA polymerase that catalyzes the synthesis of short RNA molecules used as primers for DNA polymerase during DNA replication.</text>
</comment>
<evidence type="ECO:0000256" key="12">
    <source>
        <dbReference type="HAMAP-Rule" id="MF_00974"/>
    </source>
</evidence>
<evidence type="ECO:0000256" key="9">
    <source>
        <dbReference type="ARBA" id="ARBA00022842"/>
    </source>
</evidence>
<dbReference type="FunFam" id="3.90.980.10:FF:000001">
    <property type="entry name" value="DNA primase"/>
    <property type="match status" value="1"/>
</dbReference>
<dbReference type="InterPro" id="IPR036977">
    <property type="entry name" value="DNA_primase_Znf_CHC2"/>
</dbReference>
<dbReference type="Proteomes" id="UP001165427">
    <property type="component" value="Unassembled WGS sequence"/>
</dbReference>
<dbReference type="GO" id="GO:0005737">
    <property type="term" value="C:cytoplasm"/>
    <property type="evidence" value="ECO:0007669"/>
    <property type="project" value="TreeGrafter"/>
</dbReference>
<dbReference type="InterPro" id="IPR016136">
    <property type="entry name" value="DNA_helicase_N/primase_C"/>
</dbReference>
<dbReference type="GO" id="GO:0003677">
    <property type="term" value="F:DNA binding"/>
    <property type="evidence" value="ECO:0007669"/>
    <property type="project" value="UniProtKB-KW"/>
</dbReference>
<evidence type="ECO:0000256" key="1">
    <source>
        <dbReference type="ARBA" id="ARBA00022478"/>
    </source>
</evidence>
<dbReference type="InterPro" id="IPR030846">
    <property type="entry name" value="DnaG_bac"/>
</dbReference>
<dbReference type="PIRSF" id="PIRSF002811">
    <property type="entry name" value="DnaG"/>
    <property type="match status" value="1"/>
</dbReference>
<comment type="similarity">
    <text evidence="12 13">Belongs to the DnaG primase family.</text>
</comment>
<dbReference type="PROSITE" id="PS50880">
    <property type="entry name" value="TOPRIM"/>
    <property type="match status" value="1"/>
</dbReference>
<comment type="domain">
    <text evidence="12">Contains an N-terminal zinc-binding domain, a central core domain that contains the primase activity, and a C-terminal DnaB-binding domain.</text>
</comment>
<evidence type="ECO:0000259" key="15">
    <source>
        <dbReference type="PROSITE" id="PS50880"/>
    </source>
</evidence>
<evidence type="ECO:0000256" key="14">
    <source>
        <dbReference type="PIRSR" id="PIRSR002811-1"/>
    </source>
</evidence>
<dbReference type="InterPro" id="IPR019475">
    <property type="entry name" value="DNA_primase_DnaB-bd"/>
</dbReference>
<evidence type="ECO:0000256" key="6">
    <source>
        <dbReference type="ARBA" id="ARBA00022723"/>
    </source>
</evidence>
<dbReference type="InterPro" id="IPR002694">
    <property type="entry name" value="Znf_CHC2"/>
</dbReference>
<keyword evidence="10 12" id="KW-0238">DNA-binding</keyword>
<dbReference type="NCBIfam" id="TIGR01391">
    <property type="entry name" value="dnaG"/>
    <property type="match status" value="1"/>
</dbReference>
<keyword evidence="4 12" id="KW-0548">Nucleotidyltransferase</keyword>
<dbReference type="PANTHER" id="PTHR30313">
    <property type="entry name" value="DNA PRIMASE"/>
    <property type="match status" value="1"/>
</dbReference>
<comment type="catalytic activity">
    <reaction evidence="12">
        <text>ssDNA + n NTP = ssDNA/pppN(pN)n-1 hybrid + (n-1) diphosphate.</text>
        <dbReference type="EC" id="2.7.7.101"/>
    </reaction>
</comment>
<dbReference type="Gene3D" id="3.90.980.10">
    <property type="entry name" value="DNA primase, catalytic core, N-terminal domain"/>
    <property type="match status" value="1"/>
</dbReference>
<dbReference type="EC" id="2.7.7.101" evidence="12"/>
<dbReference type="InterPro" id="IPR037068">
    <property type="entry name" value="DNA_primase_core_N_sf"/>
</dbReference>
<dbReference type="Gene3D" id="3.90.580.10">
    <property type="entry name" value="Zinc finger, CHC2-type domain"/>
    <property type="match status" value="1"/>
</dbReference>
<keyword evidence="5 12" id="KW-0235">DNA replication</keyword>
<name>A0AA41R1V4_9BACT</name>
<dbReference type="InterPro" id="IPR006295">
    <property type="entry name" value="DNA_primase_DnaG"/>
</dbReference>
<dbReference type="GO" id="GO:0003899">
    <property type="term" value="F:DNA-directed RNA polymerase activity"/>
    <property type="evidence" value="ECO:0007669"/>
    <property type="project" value="UniProtKB-UniRule"/>
</dbReference>
<evidence type="ECO:0000256" key="7">
    <source>
        <dbReference type="ARBA" id="ARBA00022771"/>
    </source>
</evidence>
<dbReference type="Pfam" id="PF08275">
    <property type="entry name" value="DNAG_N"/>
    <property type="match status" value="1"/>
</dbReference>
<dbReference type="Pfam" id="PF13155">
    <property type="entry name" value="Toprim_2"/>
    <property type="match status" value="1"/>
</dbReference>
<dbReference type="GO" id="GO:0006269">
    <property type="term" value="P:DNA replication, synthesis of primer"/>
    <property type="evidence" value="ECO:0007669"/>
    <property type="project" value="UniProtKB-UniRule"/>
</dbReference>
<keyword evidence="8 12" id="KW-0862">Zinc</keyword>
<accession>A0AA41R1V4</accession>